<reference evidence="1 2" key="1">
    <citation type="submission" date="2018-09" db="EMBL/GenBank/DDBJ databases">
        <authorList>
            <person name="Postec A."/>
        </authorList>
    </citation>
    <scope>NUCLEOTIDE SEQUENCE [LARGE SCALE GENOMIC DNA]</scope>
    <source>
        <strain evidence="1">70B-A</strain>
    </source>
</reference>
<gene>
    <name evidence="1" type="ORF">PATL70BA_0721</name>
</gene>
<dbReference type="Proteomes" id="UP000279029">
    <property type="component" value="Chromosome"/>
</dbReference>
<proteinExistence type="predicted"/>
<evidence type="ECO:0000313" key="2">
    <source>
        <dbReference type="Proteomes" id="UP000279029"/>
    </source>
</evidence>
<dbReference type="RefSeq" id="WP_125136070.1">
    <property type="nucleotide sequence ID" value="NZ_LR130778.1"/>
</dbReference>
<protein>
    <submittedName>
        <fullName evidence="1">Uncharacterized protein</fullName>
    </submittedName>
</protein>
<dbReference type="OrthoDB" id="2086691at2"/>
<name>A0A3P7PCG6_9FIRM</name>
<organism evidence="1 2">
    <name type="scientific">Petrocella atlantisensis</name>
    <dbReference type="NCBI Taxonomy" id="2173034"/>
    <lineage>
        <taxon>Bacteria</taxon>
        <taxon>Bacillati</taxon>
        <taxon>Bacillota</taxon>
        <taxon>Clostridia</taxon>
        <taxon>Lachnospirales</taxon>
        <taxon>Vallitaleaceae</taxon>
        <taxon>Petrocella</taxon>
    </lineage>
</organism>
<dbReference type="KEGG" id="cbar:PATL70BA_0721"/>
<dbReference type="EMBL" id="LR130778">
    <property type="protein sequence ID" value="VDN46588.1"/>
    <property type="molecule type" value="Genomic_DNA"/>
</dbReference>
<keyword evidence="2" id="KW-1185">Reference proteome</keyword>
<accession>A0A3P7PCG6</accession>
<evidence type="ECO:0000313" key="1">
    <source>
        <dbReference type="EMBL" id="VDN46588.1"/>
    </source>
</evidence>
<sequence>MKKQETQQTRSTNFLVSIYHQDHFSYQGLIHWIDTGEKIHFRSELELMNLIHNALPIVQNQEIRNWDKQEQGSA</sequence>
<dbReference type="AlphaFoldDB" id="A0A3P7PCG6"/>